<evidence type="ECO:0000313" key="2">
    <source>
        <dbReference type="Proteomes" id="UP000831537"/>
    </source>
</evidence>
<dbReference type="RefSeq" id="WP_244743444.1">
    <property type="nucleotide sequence ID" value="NZ_CP095071.1"/>
</dbReference>
<evidence type="ECO:0000313" key="1">
    <source>
        <dbReference type="EMBL" id="UOQ84932.1"/>
    </source>
</evidence>
<gene>
    <name evidence="1" type="ORF">MUN87_20150</name>
</gene>
<reference evidence="1 2" key="1">
    <citation type="submission" date="2022-04" db="EMBL/GenBank/DDBJ databases">
        <title>Gracilibacillus sp. isolated from saltern.</title>
        <authorList>
            <person name="Won M."/>
            <person name="Lee C.-M."/>
            <person name="Woen H.-Y."/>
            <person name="Kwon S.-W."/>
        </authorList>
    </citation>
    <scope>NUCLEOTIDE SEQUENCE [LARGE SCALE GENOMIC DNA]</scope>
    <source>
        <strain evidence="1 2">SSPM10-3</strain>
    </source>
</reference>
<protein>
    <recommendedName>
        <fullName evidence="3">PDZ domain-containing protein</fullName>
    </recommendedName>
</protein>
<organism evidence="1 2">
    <name type="scientific">Gracilibacillus salinarum</name>
    <dbReference type="NCBI Taxonomy" id="2932255"/>
    <lineage>
        <taxon>Bacteria</taxon>
        <taxon>Bacillati</taxon>
        <taxon>Bacillota</taxon>
        <taxon>Bacilli</taxon>
        <taxon>Bacillales</taxon>
        <taxon>Bacillaceae</taxon>
        <taxon>Gracilibacillus</taxon>
    </lineage>
</organism>
<accession>A0ABY4GMF7</accession>
<sequence length="193" mass="22706">MYITIFDDIVSVLHKDYAGCLDKVGWDNPDFYRNEIKKRQEQGKITDQKFAELVQDYLLDFKDLHMHFKYAVNSRENNITDAGFVVRRYKDALYVVATGKENRLNPGDVILKLDGRTVSELAEFHQRQLRESEPERENWTAIVPLYKTMEIKDKEGNAFLLEIKKYEKEQHHGEYSLKEIEEGTLIINSTFAH</sequence>
<name>A0ABY4GMF7_9BACI</name>
<proteinExistence type="predicted"/>
<evidence type="ECO:0008006" key="3">
    <source>
        <dbReference type="Google" id="ProtNLM"/>
    </source>
</evidence>
<keyword evidence="2" id="KW-1185">Reference proteome</keyword>
<dbReference type="EMBL" id="CP095071">
    <property type="protein sequence ID" value="UOQ84932.1"/>
    <property type="molecule type" value="Genomic_DNA"/>
</dbReference>
<dbReference type="Proteomes" id="UP000831537">
    <property type="component" value="Chromosome"/>
</dbReference>